<dbReference type="PANTHER" id="PTHR12764:SF4">
    <property type="entry name" value="INTRAFLAGELLAR TRANSPORT PROTEIN 122 HOMOLOG"/>
    <property type="match status" value="1"/>
</dbReference>
<dbReference type="OrthoDB" id="10255582at2759"/>
<dbReference type="GO" id="GO:0035721">
    <property type="term" value="P:intraciliary retrograde transport"/>
    <property type="evidence" value="ECO:0007669"/>
    <property type="project" value="TreeGrafter"/>
</dbReference>
<keyword evidence="1" id="KW-0853">WD repeat</keyword>
<accession>U6GB57</accession>
<evidence type="ECO:0000256" key="1">
    <source>
        <dbReference type="ARBA" id="ARBA00022574"/>
    </source>
</evidence>
<reference evidence="5" key="2">
    <citation type="submission" date="2013-10" db="EMBL/GenBank/DDBJ databases">
        <authorList>
            <person name="Aslett M."/>
        </authorList>
    </citation>
    <scope>NUCLEOTIDE SEQUENCE</scope>
    <source>
        <strain evidence="5">Houghton</strain>
    </source>
</reference>
<dbReference type="AlphaFoldDB" id="U6GB57"/>
<dbReference type="GeneID" id="25270449"/>
<dbReference type="Gene3D" id="1.25.40.470">
    <property type="match status" value="2"/>
</dbReference>
<dbReference type="GO" id="GO:1905515">
    <property type="term" value="P:non-motile cilium assembly"/>
    <property type="evidence" value="ECO:0007669"/>
    <property type="project" value="TreeGrafter"/>
</dbReference>
<keyword evidence="6" id="KW-1185">Reference proteome</keyword>
<evidence type="ECO:0000259" key="4">
    <source>
        <dbReference type="Pfam" id="PF23377"/>
    </source>
</evidence>
<feature type="compositionally biased region" description="Basic and acidic residues" evidence="3">
    <location>
        <begin position="334"/>
        <end position="348"/>
    </location>
</feature>
<dbReference type="InterPro" id="IPR056152">
    <property type="entry name" value="Beta-prop_IFT122_2nd"/>
</dbReference>
<evidence type="ECO:0000313" key="6">
    <source>
        <dbReference type="Proteomes" id="UP000018050"/>
    </source>
</evidence>
<dbReference type="Pfam" id="PF23377">
    <property type="entry name" value="Beta-prop_IFT122_2nd"/>
    <property type="match status" value="1"/>
</dbReference>
<dbReference type="Proteomes" id="UP000018050">
    <property type="component" value="Unassembled WGS sequence"/>
</dbReference>
<feature type="region of interest" description="Disordered" evidence="3">
    <location>
        <begin position="330"/>
        <end position="356"/>
    </location>
</feature>
<evidence type="ECO:0000313" key="5">
    <source>
        <dbReference type="EMBL" id="CDI77375.1"/>
    </source>
</evidence>
<dbReference type="InterPro" id="IPR039857">
    <property type="entry name" value="Ift122/121"/>
</dbReference>
<dbReference type="RefSeq" id="XP_013252253.1">
    <property type="nucleotide sequence ID" value="XM_013396799.1"/>
</dbReference>
<dbReference type="GO" id="GO:0097730">
    <property type="term" value="C:non-motile cilium"/>
    <property type="evidence" value="ECO:0007669"/>
    <property type="project" value="TreeGrafter"/>
</dbReference>
<keyword evidence="2" id="KW-0677">Repeat</keyword>
<reference evidence="5" key="1">
    <citation type="submission" date="2013-10" db="EMBL/GenBank/DDBJ databases">
        <title>Genomic analysis of the causative agents of coccidiosis in chickens.</title>
        <authorList>
            <person name="Reid A.J."/>
            <person name="Blake D."/>
            <person name="Billington K."/>
            <person name="Browne H."/>
            <person name="Dunn M."/>
            <person name="Hung S."/>
            <person name="Kawahara F."/>
            <person name="Miranda-Saavedra D."/>
            <person name="Mourier T."/>
            <person name="Nagra H."/>
            <person name="Otto T.D."/>
            <person name="Rawlings N."/>
            <person name="Sanchez A."/>
            <person name="Sanders M."/>
            <person name="Subramaniam C."/>
            <person name="Tay Y."/>
            <person name="Dear P."/>
            <person name="Doerig C."/>
            <person name="Gruber A."/>
            <person name="Parkinson J."/>
            <person name="Shirley M."/>
            <person name="Wan K.L."/>
            <person name="Berriman M."/>
            <person name="Tomley F."/>
            <person name="Pain A."/>
        </authorList>
    </citation>
    <scope>NUCLEOTIDE SEQUENCE</scope>
    <source>
        <strain evidence="5">Houghton</strain>
    </source>
</reference>
<gene>
    <name evidence="5" type="ORF">EAH_00023790</name>
</gene>
<dbReference type="GO" id="GO:0030991">
    <property type="term" value="C:intraciliary transport particle A"/>
    <property type="evidence" value="ECO:0007669"/>
    <property type="project" value="TreeGrafter"/>
</dbReference>
<dbReference type="GO" id="GO:0061512">
    <property type="term" value="P:protein localization to cilium"/>
    <property type="evidence" value="ECO:0007669"/>
    <property type="project" value="TreeGrafter"/>
</dbReference>
<evidence type="ECO:0000256" key="3">
    <source>
        <dbReference type="SAM" id="MobiDB-lite"/>
    </source>
</evidence>
<sequence>MGDLGIAQLRLPVVHGLFREVYARRTALCEVTVRNLLTDMETTIQFDELVYKIAVYKLLLAVQVRDCVIIAEVSAEDSGALGYREVRRLTGSFDCSLMLLTAKSVVLCRGNTLKLQEFEAERNKLAIIDEEKELCIYDLPSKTRSYSQQDCTSQQLCQGIVVGFLGSYAFCLHCREMLTLKVNYTPTLRQLMEKGKLENAYSLACVGATRDDWKQVALECLRRGDLHLSRKSFQHQRDFRAISMLNHMQLELKMLGLSQTQRQHVCKAYAYAYLQNFTAAADEWATAGLPQRASEMFADLRKWTEAGRWAKVAEQTHKIVSTIGTTTEAGVKSHLKEEEKQEGNEKGTTKQPANPPEQCLQIEQYKLDLEREYREAAALYVATGQLQLACQAHAKIGDTHSLVELIRSCRTRELLSSGQKQVQESLKGHQPALESERKSFKDCEVSAALRCAARALEKTSHVNFAKEALLTLGDKVGTLEILIRAGRWEEALSRAGQDPEILHHVLVPWGHELFRHDQPELAISAFRRARREDLALRTEIALLEGAVSQKYYGQAAGRSWAIAKAFANLATSTGVKACDEAIAGHQSPSGNAIKKMPLCVRRFLVCYFRRLSEIYGVYFVLVRQASPVPPRAAMPPHAVFRACAFLWSHALAPLGQAVYFKLAEAVDGSKPATLSGSMHPQLHAKRSEPSLGTLPNWRLTTWWEDAQGALEANEVQAHLRLCGIRVHRRVKGIRSFLVLRLMADAALQLGDFQTAAAACKELRRLSLKGREYQKREELELTVKAARVSALPDSNLRDACGALTRAACGLCGAMVPLLTSEAVPLGADLSCGNCGSPVTMEFGTFAPVTAIEFSMCDISGPTQEHFGNVVSSPAKKIVPDDLFLAAAREELLHQREAAPHNKIRSFGPLKFEPPSLSPDVLLHQPPEKVLKRTNNYLEGTSGSRTLRLLRLPQAGAEPAIYGAFIPTGGAMQYPETLMTCGACSHLFIHPPAHRPLLRSDTCTLCSTKGSFTPIIRCHALKFEQQ</sequence>
<dbReference type="OMA" id="YSQQDCT"/>
<dbReference type="VEuPathDB" id="ToxoDB:EAH_00023790"/>
<proteinExistence type="predicted"/>
<dbReference type="PANTHER" id="PTHR12764">
    <property type="entry name" value="WD REPEAT DOMAIN-RELATED"/>
    <property type="match status" value="1"/>
</dbReference>
<dbReference type="EMBL" id="HG670642">
    <property type="protein sequence ID" value="CDI77375.1"/>
    <property type="molecule type" value="Genomic_DNA"/>
</dbReference>
<protein>
    <submittedName>
        <fullName evidence="5">WD-repeat protein, putative</fullName>
    </submittedName>
</protein>
<feature type="domain" description="IFT122 second beta-propeller" evidence="4">
    <location>
        <begin position="15"/>
        <end position="121"/>
    </location>
</feature>
<evidence type="ECO:0000256" key="2">
    <source>
        <dbReference type="ARBA" id="ARBA00022737"/>
    </source>
</evidence>
<name>U6GB57_EIMAC</name>
<organism evidence="5 6">
    <name type="scientific">Eimeria acervulina</name>
    <name type="common">Coccidian parasite</name>
    <dbReference type="NCBI Taxonomy" id="5801"/>
    <lineage>
        <taxon>Eukaryota</taxon>
        <taxon>Sar</taxon>
        <taxon>Alveolata</taxon>
        <taxon>Apicomplexa</taxon>
        <taxon>Conoidasida</taxon>
        <taxon>Coccidia</taxon>
        <taxon>Eucoccidiorida</taxon>
        <taxon>Eimeriorina</taxon>
        <taxon>Eimeriidae</taxon>
        <taxon>Eimeria</taxon>
    </lineage>
</organism>